<organism evidence="1">
    <name type="scientific">Citrobacter freundii</name>
    <dbReference type="NCBI Taxonomy" id="546"/>
    <lineage>
        <taxon>Bacteria</taxon>
        <taxon>Pseudomonadati</taxon>
        <taxon>Pseudomonadota</taxon>
        <taxon>Gammaproteobacteria</taxon>
        <taxon>Enterobacterales</taxon>
        <taxon>Enterobacteriaceae</taxon>
        <taxon>Citrobacter</taxon>
        <taxon>Citrobacter freundii complex</taxon>
    </lineage>
</organism>
<gene>
    <name evidence="1" type="ORF">JJQ52_00105</name>
</gene>
<accession>A0A7T8YYH5</accession>
<geneLocation type="plasmid" evidence="1">
    <name>pIMP-CF-15-288</name>
</geneLocation>
<evidence type="ECO:0000313" key="1">
    <source>
        <dbReference type="EMBL" id="QQQ58157.1"/>
    </source>
</evidence>
<dbReference type="EMBL" id="CP068027">
    <property type="protein sequence ID" value="QQQ58157.1"/>
    <property type="molecule type" value="Genomic_DNA"/>
</dbReference>
<sequence length="122" mass="13688">MGQAPNKPTRGRVFLLAGAANLFSPRLFRLTWGERSKVESATQISNFFEVEFTRLPATSQTQAACRLQFFSKLNRHARQSSKPESQVKTDPVPLLVGGNKEGFKRFSGVKFLLNYNRHASDA</sequence>
<dbReference type="AlphaFoldDB" id="A0A7T8YYH5"/>
<protein>
    <submittedName>
        <fullName evidence="1">Uncharacterized protein</fullName>
    </submittedName>
</protein>
<proteinExistence type="predicted"/>
<name>A0A7T8YYH5_CITFR</name>
<reference evidence="1" key="1">
    <citation type="submission" date="2021-01" db="EMBL/GenBank/DDBJ databases">
        <title>Molecular characteristics of IMP-4-producing CRE.</title>
        <authorList>
            <person name="Qin S."/>
            <person name="Liu W."/>
            <person name="Dong H."/>
        </authorList>
    </citation>
    <scope>NUCLEOTIDE SEQUENCE</scope>
    <source>
        <strain evidence="1">CF-15-288</strain>
        <plasmid evidence="1">pIMP-CF-15-288</plasmid>
    </source>
</reference>
<keyword evidence="1" id="KW-0614">Plasmid</keyword>